<dbReference type="OrthoDB" id="5729753at2"/>
<dbReference type="Gene3D" id="3.40.50.1820">
    <property type="entry name" value="alpha/beta hydrolase"/>
    <property type="match status" value="1"/>
</dbReference>
<dbReference type="RefSeq" id="WP_146003558.1">
    <property type="nucleotide sequence ID" value="NZ_PKLZ01000003.1"/>
</dbReference>
<dbReference type="SUPFAM" id="SSF53474">
    <property type="entry name" value="alpha/beta-Hydrolases"/>
    <property type="match status" value="1"/>
</dbReference>
<dbReference type="Proteomes" id="UP000234845">
    <property type="component" value="Unassembled WGS sequence"/>
</dbReference>
<evidence type="ECO:0000313" key="2">
    <source>
        <dbReference type="EMBL" id="PLW83201.1"/>
    </source>
</evidence>
<reference evidence="3" key="1">
    <citation type="submission" date="2017-11" db="EMBL/GenBank/DDBJ databases">
        <title>The draft genome sequence of Chromatocurvus sp. F02.</title>
        <authorList>
            <person name="Du Z.-J."/>
            <person name="Chang Y.-Q."/>
        </authorList>
    </citation>
    <scope>NUCLEOTIDE SEQUENCE [LARGE SCALE GENOMIC DNA]</scope>
    <source>
        <strain evidence="3">F02</strain>
    </source>
</reference>
<dbReference type="InterPro" id="IPR029058">
    <property type="entry name" value="AB_hydrolase_fold"/>
</dbReference>
<dbReference type="PANTHER" id="PTHR43194:SF2">
    <property type="entry name" value="PEROXISOMAL MEMBRANE PROTEIN LPX1"/>
    <property type="match status" value="1"/>
</dbReference>
<sequence length="274" mass="31248">MQDRLEIFGGSGEPLLFAHANGYPPGSYRRLLDRLAAQYAVTGYRHRPLWSRQPAPVRADWNQFANDLIHTLERSASPPVWMMGHSLGGVVAMLAAIRRPELFRGVILLDPVFVKTRLALGLNMTPRSRLQKIPMIRRALNRPDRFTDVQSAFDFHRGKRAFSGFDDEVLWDYIRSGIRQGEHGEWELAYPAGWEAAVYSSLPLVWPRLLRLRVPTLGIRGETSDILSAAGLQRWQRLQPKAELHTLPGGHLFPLEYPDLTAERVLDFLARQPR</sequence>
<evidence type="ECO:0000259" key="1">
    <source>
        <dbReference type="Pfam" id="PF12697"/>
    </source>
</evidence>
<name>A0A2N5Y481_9GAMM</name>
<protein>
    <submittedName>
        <fullName evidence="2">Alpha/beta hydrolase</fullName>
    </submittedName>
</protein>
<evidence type="ECO:0000313" key="3">
    <source>
        <dbReference type="Proteomes" id="UP000234845"/>
    </source>
</evidence>
<proteinExistence type="predicted"/>
<accession>A0A2N5Y481</accession>
<dbReference type="EMBL" id="PKLZ01000003">
    <property type="protein sequence ID" value="PLW83201.1"/>
    <property type="molecule type" value="Genomic_DNA"/>
</dbReference>
<comment type="caution">
    <text evidence="2">The sequence shown here is derived from an EMBL/GenBank/DDBJ whole genome shotgun (WGS) entry which is preliminary data.</text>
</comment>
<feature type="domain" description="AB hydrolase-1" evidence="1">
    <location>
        <begin position="15"/>
        <end position="263"/>
    </location>
</feature>
<gene>
    <name evidence="2" type="ORF">CWI75_07250</name>
</gene>
<keyword evidence="3" id="KW-1185">Reference proteome</keyword>
<dbReference type="InterPro" id="IPR050228">
    <property type="entry name" value="Carboxylesterase_BioH"/>
</dbReference>
<keyword evidence="2" id="KW-0378">Hydrolase</keyword>
<dbReference type="Pfam" id="PF12697">
    <property type="entry name" value="Abhydrolase_6"/>
    <property type="match status" value="1"/>
</dbReference>
<organism evidence="2 3">
    <name type="scientific">Kineobactrum sediminis</name>
    <dbReference type="NCBI Taxonomy" id="1905677"/>
    <lineage>
        <taxon>Bacteria</taxon>
        <taxon>Pseudomonadati</taxon>
        <taxon>Pseudomonadota</taxon>
        <taxon>Gammaproteobacteria</taxon>
        <taxon>Cellvibrionales</taxon>
        <taxon>Halieaceae</taxon>
        <taxon>Kineobactrum</taxon>
    </lineage>
</organism>
<dbReference type="PANTHER" id="PTHR43194">
    <property type="entry name" value="HYDROLASE ALPHA/BETA FOLD FAMILY"/>
    <property type="match status" value="1"/>
</dbReference>
<dbReference type="GO" id="GO:0016787">
    <property type="term" value="F:hydrolase activity"/>
    <property type="evidence" value="ECO:0007669"/>
    <property type="project" value="UniProtKB-KW"/>
</dbReference>
<dbReference type="AlphaFoldDB" id="A0A2N5Y481"/>
<dbReference type="InterPro" id="IPR000073">
    <property type="entry name" value="AB_hydrolase_1"/>
</dbReference>